<dbReference type="SMART" id="SM00209">
    <property type="entry name" value="TSP1"/>
    <property type="match status" value="3"/>
</dbReference>
<dbReference type="SMART" id="SM00303">
    <property type="entry name" value="GPS"/>
    <property type="match status" value="1"/>
</dbReference>
<dbReference type="SMART" id="SM00008">
    <property type="entry name" value="HormR"/>
    <property type="match status" value="1"/>
</dbReference>
<dbReference type="Gene3D" id="1.25.40.610">
    <property type="match status" value="1"/>
</dbReference>
<dbReference type="InterPro" id="IPR036445">
    <property type="entry name" value="GPCR_2_extracell_dom_sf"/>
</dbReference>
<evidence type="ECO:0000256" key="6">
    <source>
        <dbReference type="ARBA" id="ARBA00022692"/>
    </source>
</evidence>
<feature type="compositionally biased region" description="Polar residues" evidence="16">
    <location>
        <begin position="1479"/>
        <end position="1498"/>
    </location>
</feature>
<dbReference type="SUPFAM" id="SSF81321">
    <property type="entry name" value="Family A G protein-coupled receptor-like"/>
    <property type="match status" value="1"/>
</dbReference>
<dbReference type="SUPFAM" id="SSF82895">
    <property type="entry name" value="TSP-1 type 1 repeat"/>
    <property type="match status" value="3"/>
</dbReference>
<dbReference type="FunFam" id="2.60.220.50:FF:000004">
    <property type="entry name" value="Adhesion G protein-coupled receptor B3"/>
    <property type="match status" value="1"/>
</dbReference>
<gene>
    <name evidence="22" type="primary">ADGRB2</name>
</gene>
<dbReference type="Ensembl" id="ENSOTST00005177875.1">
    <property type="protein sequence ID" value="ENSOTSP00005112341.1"/>
    <property type="gene ID" value="ENSOTSG00005060017.1"/>
</dbReference>
<evidence type="ECO:0000256" key="15">
    <source>
        <dbReference type="ARBA" id="ARBA00023224"/>
    </source>
</evidence>
<reference evidence="22" key="2">
    <citation type="submission" date="2025-08" db="UniProtKB">
        <authorList>
            <consortium name="Ensembl"/>
        </authorList>
    </citation>
    <scope>IDENTIFICATION</scope>
</reference>
<dbReference type="Gene3D" id="4.10.1240.10">
    <property type="entry name" value="GPCR, family 2, extracellular hormone receptor domain"/>
    <property type="match status" value="1"/>
</dbReference>
<proteinExistence type="predicted"/>
<feature type="domain" description="G-protein coupled receptors family 2 profile 1" evidence="20">
    <location>
        <begin position="485"/>
        <end position="555"/>
    </location>
</feature>
<evidence type="ECO:0000256" key="11">
    <source>
        <dbReference type="ARBA" id="ARBA00023136"/>
    </source>
</evidence>
<dbReference type="Pfam" id="PF00002">
    <property type="entry name" value="7tm_2"/>
    <property type="match status" value="1"/>
</dbReference>
<reference evidence="23" key="1">
    <citation type="journal article" date="2018" name="PLoS ONE">
        <title>Chinook salmon (Oncorhynchus tshawytscha) genome and transcriptome.</title>
        <authorList>
            <person name="Christensen K.A."/>
            <person name="Leong J.S."/>
            <person name="Sakhrani D."/>
            <person name="Biagi C.A."/>
            <person name="Minkley D.R."/>
            <person name="Withler R.E."/>
            <person name="Rondeau E.B."/>
            <person name="Koop B.F."/>
            <person name="Devlin R.H."/>
        </authorList>
    </citation>
    <scope>NUCLEOTIDE SEQUENCE [LARGE SCALE GENOMIC DNA]</scope>
</reference>
<feature type="transmembrane region" description="Helical" evidence="17">
    <location>
        <begin position="863"/>
        <end position="884"/>
    </location>
</feature>
<dbReference type="FunFam" id="4.10.1240.10:FF:000002">
    <property type="entry name" value="Adhesion G protein-coupled receptor B2"/>
    <property type="match status" value="1"/>
</dbReference>
<evidence type="ECO:0000259" key="21">
    <source>
        <dbReference type="PROSITE" id="PS50261"/>
    </source>
</evidence>
<dbReference type="InterPro" id="IPR032471">
    <property type="entry name" value="AGRL2-4_GAIN_subdom_A"/>
</dbReference>
<sequence length="1552" mass="170277">MNTTGGVCLCVLSSLLGVAWAVAALVPLALAPLSTLAAAYGAASGVSPREAEGGSLPSQCSSLVAGVLYGSFSLRELFPSRVPGCSWSLENPDPTKYSLYLRFTRHPSICQSHSPMLLPLDHHLANQSCPLDLQTSTQDVIDLCGSQLESEGPYSFLQFDKNFVELCLSRLPSPDEPPVTKETLELRLVEVLLINNENSSQFTCGVLCRWFEECLRNGRHGDGDAADGDGCRVTQTGCVCPNNNVVMAQPVPLLPSTPHNNGSLLPEDCCVTELHHNNAIALAPRDVRQDPYSDSDDDDLKVKTQRPRSADQPGVFQAQTGDPAAEEWSQWSVCSLTCGQGWQVRTRSCVSSPYGTLCSGALRETRMCNNTATCPGDPALSSVEGQWLDWAPWSRCSVTCSTGSQQRQRRCSASVHVWAECKGPHQETRECTNPSCGGGGNWGSWNHWSLCSKTCDSGWQRRFRMCEGTGIQGYPCDGSGEEVRSCNDKKCPAPHEICRDEYLVAMTWKSASAGETVYNKCPTNATGSASRRCLLDANGVAYWGPPSFARCVSMEFRYLHLSLREHLAKGQRTLAGEGMSQVVRNLLDLLQRRSYYSGDLLFSTEILRNVTDTFKRATYIPVPDDAQKFFQVVSYMLDMENLEKWEDAHQVSPGAAHLMRILEDFIHLIGDDQKPFQSFLVVTNNLMITIQREPVTAVSSDINFPMKGRRGMKDWARSAEDKLYIPKEVFTLTSDETETETSYFVIGAILYRTLGVILPAPNPPAVINSKILTVTVRPEPKPSEPMVVVELSPLLNGTSDPQCVVWDYGNPEAGAKNWDTEGCQTLTSAAVHTKCLCSRISTYAVLAQQAKDPEMGPSSMPSVPLMVGCGVSCSALLILLLIYAAFWRYIRSERSIILVNFCLSILASNILILVGQSQTLSKGLCTVTAAFLHFFFLASFCWVLTEAWQSYLAVIGKMRTRLIRKRFLCLGWGLPALVVAVSVGFTRARGYGTPSYCWLSLEGGLLYAFVGPAAVIVLVNMLIGIVVFNKLMSRDGISDKSKKQRAGASLWSSCVVLPLLALTWMSAVLAITDRRSTLFQVLFAVFDSVQGFVIITVHCVMRREVQDAVRCRMGGCKDDSENSPDSCKNGQVQIMTDFEKDVDLACQTVIFKEVNTCNPATITGTLSRISLDEEDDPKLATHQEGGLGVNFSSLPGNIPPPNLLVQVPPLGVLNELSDTPVKKEVNMEQKRQHGNPRNTVPVYLCTDSGLGWSRPPPPHNTQDGSSGGGEGDYMVLPRRTVSLKPPPPPGLGLGGEDKPLNIAVDDPPFPPPPSPMTLHPAESEAYPADFISPGDHNMNIAMNMNRSYGTLKQLPMHGGHGPQGHMHIPGSHVHGHGQSLQLKQGQRPSVRQILTGGGGTRTLPRNLGSTNANASLSAGSLERKRVRYSELDFEKVMHTRKRHSELYHELNHPTTKFHTIDRYNRDPAMSTFKREKRWSISSAGGEKNSSSDKSTPTQDDQHSWDSFKTMTPELSIVPGEQKDRMELHNKTTWDSSSANTPDTSEGDFQTEV</sequence>
<keyword evidence="9 17" id="KW-1133">Transmembrane helix</keyword>
<dbReference type="Gene3D" id="1.20.1070.10">
    <property type="entry name" value="Rhodopsin 7-helix transmembrane proteins"/>
    <property type="match status" value="1"/>
</dbReference>
<keyword evidence="3" id="KW-1003">Cell membrane</keyword>
<dbReference type="Pfam" id="PF02793">
    <property type="entry name" value="HRM"/>
    <property type="match status" value="1"/>
</dbReference>
<evidence type="ECO:0000256" key="2">
    <source>
        <dbReference type="ARBA" id="ARBA00004651"/>
    </source>
</evidence>
<feature type="region of interest" description="Disordered" evidence="16">
    <location>
        <begin position="1248"/>
        <end position="1273"/>
    </location>
</feature>
<keyword evidence="8" id="KW-0677">Repeat</keyword>
<keyword evidence="13" id="KW-0675">Receptor</keyword>
<dbReference type="InterPro" id="IPR008077">
    <property type="entry name" value="GPCR_2_brain_angio_inhib"/>
</dbReference>
<dbReference type="InterPro" id="IPR051867">
    <property type="entry name" value="Angio_Inhib/Adhesion_GPCR"/>
</dbReference>
<evidence type="ECO:0000259" key="19">
    <source>
        <dbReference type="PROSITE" id="PS50221"/>
    </source>
</evidence>
<dbReference type="GeneTree" id="ENSGT00940000160103"/>
<evidence type="ECO:0000313" key="23">
    <source>
        <dbReference type="Proteomes" id="UP000694402"/>
    </source>
</evidence>
<feature type="transmembrane region" description="Helical" evidence="17">
    <location>
        <begin position="896"/>
        <end position="914"/>
    </location>
</feature>
<evidence type="ECO:0000256" key="18">
    <source>
        <dbReference type="SAM" id="SignalP"/>
    </source>
</evidence>
<evidence type="ECO:0000256" key="12">
    <source>
        <dbReference type="ARBA" id="ARBA00023157"/>
    </source>
</evidence>
<evidence type="ECO:0000256" key="9">
    <source>
        <dbReference type="ARBA" id="ARBA00022989"/>
    </source>
</evidence>
<protein>
    <recommendedName>
        <fullName evidence="24">Adhesion G protein-coupled receptor B2</fullName>
    </recommendedName>
</protein>
<feature type="transmembrane region" description="Helical" evidence="17">
    <location>
        <begin position="1005"/>
        <end position="1028"/>
    </location>
</feature>
<feature type="compositionally biased region" description="Basic and acidic residues" evidence="16">
    <location>
        <begin position="1520"/>
        <end position="1531"/>
    </location>
</feature>
<dbReference type="GO" id="GO:0007166">
    <property type="term" value="P:cell surface receptor signaling pathway"/>
    <property type="evidence" value="ECO:0007669"/>
    <property type="project" value="InterPro"/>
</dbReference>
<dbReference type="FunFam" id="2.20.100.10:FF:000003">
    <property type="entry name" value="Adhesion G protein-coupled receptor B2"/>
    <property type="match status" value="1"/>
</dbReference>
<dbReference type="PROSITE" id="PS50221">
    <property type="entry name" value="GAIN_B"/>
    <property type="match status" value="1"/>
</dbReference>
<dbReference type="Gene3D" id="2.60.220.50">
    <property type="match status" value="1"/>
</dbReference>
<dbReference type="InterPro" id="IPR057244">
    <property type="entry name" value="GAIN_B"/>
</dbReference>
<evidence type="ECO:0000256" key="8">
    <source>
        <dbReference type="ARBA" id="ARBA00022737"/>
    </source>
</evidence>
<dbReference type="PANTHER" id="PTHR10239:SF32">
    <property type="entry name" value="ADHESION G PROTEIN-COUPLED RECEPTOR B2"/>
    <property type="match status" value="1"/>
</dbReference>
<dbReference type="GO" id="GO:0004930">
    <property type="term" value="F:G protein-coupled receptor activity"/>
    <property type="evidence" value="ECO:0007669"/>
    <property type="project" value="UniProtKB-KW"/>
</dbReference>
<evidence type="ECO:0000313" key="22">
    <source>
        <dbReference type="Ensembl" id="ENSOTSP00005112341.1"/>
    </source>
</evidence>
<keyword evidence="14" id="KW-0325">Glycoprotein</keyword>
<evidence type="ECO:0000256" key="3">
    <source>
        <dbReference type="ARBA" id="ARBA00022475"/>
    </source>
</evidence>
<dbReference type="InterPro" id="IPR000884">
    <property type="entry name" value="TSP1_rpt"/>
</dbReference>
<feature type="chain" id="PRO_5044235041" description="Adhesion G protein-coupled receptor B2" evidence="18">
    <location>
        <begin position="22"/>
        <end position="1552"/>
    </location>
</feature>
<feature type="compositionally biased region" description="Polar residues" evidence="16">
    <location>
        <begin position="1532"/>
        <end position="1543"/>
    </location>
</feature>
<evidence type="ECO:0000256" key="5">
    <source>
        <dbReference type="ARBA" id="ARBA00022553"/>
    </source>
</evidence>
<dbReference type="InterPro" id="IPR000203">
    <property type="entry name" value="GPS"/>
</dbReference>
<dbReference type="PROSITE" id="PS50227">
    <property type="entry name" value="G_PROTEIN_RECEP_F2_3"/>
    <property type="match status" value="1"/>
</dbReference>
<dbReference type="InterPro" id="IPR017981">
    <property type="entry name" value="GPCR_2-like_7TM"/>
</dbReference>
<feature type="region of interest" description="Disordered" evidence="16">
    <location>
        <begin position="1474"/>
        <end position="1552"/>
    </location>
</feature>
<dbReference type="Proteomes" id="UP000694402">
    <property type="component" value="Unassembled WGS sequence"/>
</dbReference>
<dbReference type="InterPro" id="IPR001879">
    <property type="entry name" value="GPCR_2_extracellular_dom"/>
</dbReference>
<feature type="transmembrane region" description="Helical" evidence="17">
    <location>
        <begin position="934"/>
        <end position="955"/>
    </location>
</feature>
<keyword evidence="10" id="KW-0297">G-protein coupled receptor</keyword>
<keyword evidence="15" id="KW-0807">Transducer</keyword>
<evidence type="ECO:0000256" key="14">
    <source>
        <dbReference type="ARBA" id="ARBA00023180"/>
    </source>
</evidence>
<feature type="transmembrane region" description="Helical" evidence="17">
    <location>
        <begin position="1049"/>
        <end position="1071"/>
    </location>
</feature>
<keyword evidence="4" id="KW-0964">Secreted</keyword>
<dbReference type="PRINTS" id="PR00249">
    <property type="entry name" value="GPCRSECRETIN"/>
</dbReference>
<name>A0AAZ3P709_ONCTS</name>
<keyword evidence="6 17" id="KW-0812">Transmembrane</keyword>
<dbReference type="PROSITE" id="PS50261">
    <property type="entry name" value="G_PROTEIN_RECEP_F2_4"/>
    <property type="match status" value="1"/>
</dbReference>
<dbReference type="FunFam" id="2.20.100.10:FF:000012">
    <property type="entry name" value="Adhesion G protein-coupled receptor B2"/>
    <property type="match status" value="1"/>
</dbReference>
<evidence type="ECO:0008006" key="24">
    <source>
        <dbReference type="Google" id="ProtNLM"/>
    </source>
</evidence>
<dbReference type="FunFam" id="1.20.1070.10:FF:000016">
    <property type="entry name" value="Adhesion G protein-coupled receptor B2"/>
    <property type="match status" value="1"/>
</dbReference>
<evidence type="ECO:0000256" key="13">
    <source>
        <dbReference type="ARBA" id="ARBA00023170"/>
    </source>
</evidence>
<dbReference type="GO" id="GO:0016525">
    <property type="term" value="P:negative regulation of angiogenesis"/>
    <property type="evidence" value="ECO:0007669"/>
    <property type="project" value="InterPro"/>
</dbReference>
<dbReference type="InterPro" id="IPR046338">
    <property type="entry name" value="GAIN_dom_sf"/>
</dbReference>
<keyword evidence="5" id="KW-0597">Phosphoprotein</keyword>
<organism evidence="22 23">
    <name type="scientific">Oncorhynchus tshawytscha</name>
    <name type="common">Chinook salmon</name>
    <name type="synonym">Salmo tshawytscha</name>
    <dbReference type="NCBI Taxonomy" id="74940"/>
    <lineage>
        <taxon>Eukaryota</taxon>
        <taxon>Metazoa</taxon>
        <taxon>Chordata</taxon>
        <taxon>Craniata</taxon>
        <taxon>Vertebrata</taxon>
        <taxon>Euteleostomi</taxon>
        <taxon>Actinopterygii</taxon>
        <taxon>Neopterygii</taxon>
        <taxon>Teleostei</taxon>
        <taxon>Protacanthopterygii</taxon>
        <taxon>Salmoniformes</taxon>
        <taxon>Salmonidae</taxon>
        <taxon>Salmoninae</taxon>
        <taxon>Oncorhynchus</taxon>
    </lineage>
</organism>
<dbReference type="PROSITE" id="PS50092">
    <property type="entry name" value="TSP1"/>
    <property type="match status" value="3"/>
</dbReference>
<dbReference type="FunFam" id="2.20.100.10:FF:000004">
    <property type="entry name" value="Adhesion G protein-coupled receptor B2"/>
    <property type="match status" value="1"/>
</dbReference>
<dbReference type="InterPro" id="IPR000832">
    <property type="entry name" value="GPCR_2_secretin-like"/>
</dbReference>
<dbReference type="Gene3D" id="2.20.100.10">
    <property type="entry name" value="Thrombospondin type-1 (TSP1) repeat"/>
    <property type="match status" value="3"/>
</dbReference>
<feature type="domain" description="GAIN-B" evidence="19">
    <location>
        <begin position="694"/>
        <end position="853"/>
    </location>
</feature>
<feature type="signal peptide" evidence="18">
    <location>
        <begin position="1"/>
        <end position="21"/>
    </location>
</feature>
<dbReference type="PRINTS" id="PR01694">
    <property type="entry name" value="BAIPRECURSOR"/>
</dbReference>
<dbReference type="PANTHER" id="PTHR10239">
    <property type="entry name" value="ISTHMIN-2"/>
    <property type="match status" value="1"/>
</dbReference>
<evidence type="ECO:0000256" key="10">
    <source>
        <dbReference type="ARBA" id="ARBA00023040"/>
    </source>
</evidence>
<feature type="compositionally biased region" description="Polar residues" evidence="16">
    <location>
        <begin position="1409"/>
        <end position="1418"/>
    </location>
</feature>
<dbReference type="GO" id="GO:0005886">
    <property type="term" value="C:plasma membrane"/>
    <property type="evidence" value="ECO:0007669"/>
    <property type="project" value="UniProtKB-SubCell"/>
</dbReference>
<dbReference type="Pfam" id="PF19188">
    <property type="entry name" value="AGRB_N"/>
    <property type="match status" value="1"/>
</dbReference>
<evidence type="ECO:0000256" key="16">
    <source>
        <dbReference type="SAM" id="MobiDB-lite"/>
    </source>
</evidence>
<evidence type="ECO:0000259" key="20">
    <source>
        <dbReference type="PROSITE" id="PS50227"/>
    </source>
</evidence>
<evidence type="ECO:0000256" key="7">
    <source>
        <dbReference type="ARBA" id="ARBA00022729"/>
    </source>
</evidence>
<evidence type="ECO:0000256" key="17">
    <source>
        <dbReference type="SAM" id="Phobius"/>
    </source>
</evidence>
<dbReference type="GO" id="GO:0005576">
    <property type="term" value="C:extracellular region"/>
    <property type="evidence" value="ECO:0007669"/>
    <property type="project" value="UniProtKB-SubCell"/>
</dbReference>
<dbReference type="Pfam" id="PF16489">
    <property type="entry name" value="GAIN"/>
    <property type="match status" value="1"/>
</dbReference>
<accession>A0AAZ3P709</accession>
<evidence type="ECO:0000256" key="1">
    <source>
        <dbReference type="ARBA" id="ARBA00004613"/>
    </source>
</evidence>
<evidence type="ECO:0000256" key="4">
    <source>
        <dbReference type="ARBA" id="ARBA00022525"/>
    </source>
</evidence>
<feature type="region of interest" description="Disordered" evidence="16">
    <location>
        <begin position="285"/>
        <end position="323"/>
    </location>
</feature>
<dbReference type="InterPro" id="IPR043838">
    <property type="entry name" value="AGRB_N"/>
</dbReference>
<keyword evidence="23" id="KW-1185">Reference proteome</keyword>
<dbReference type="InterPro" id="IPR017983">
    <property type="entry name" value="GPCR_2_secretin-like_CS"/>
</dbReference>
<dbReference type="InterPro" id="IPR036383">
    <property type="entry name" value="TSP1_rpt_sf"/>
</dbReference>
<dbReference type="PROSITE" id="PS00650">
    <property type="entry name" value="G_PROTEIN_RECEP_F2_2"/>
    <property type="match status" value="1"/>
</dbReference>
<feature type="region of interest" description="Disordered" evidence="16">
    <location>
        <begin position="1397"/>
        <end position="1418"/>
    </location>
</feature>
<keyword evidence="11 17" id="KW-0472">Membrane</keyword>
<feature type="domain" description="G-protein coupled receptors family 2 profile 2" evidence="21">
    <location>
        <begin position="861"/>
        <end position="1102"/>
    </location>
</feature>
<comment type="subcellular location">
    <subcellularLocation>
        <location evidence="2">Cell membrane</location>
        <topology evidence="2">Multi-pass membrane protein</topology>
    </subcellularLocation>
    <subcellularLocation>
        <location evidence="1">Secreted</location>
    </subcellularLocation>
</comment>
<keyword evidence="12" id="KW-1015">Disulfide bond</keyword>
<keyword evidence="7 18" id="KW-0732">Signal</keyword>
<feature type="transmembrane region" description="Helical" evidence="17">
    <location>
        <begin position="967"/>
        <end position="985"/>
    </location>
</feature>
<reference evidence="22" key="3">
    <citation type="submission" date="2025-09" db="UniProtKB">
        <authorList>
            <consortium name="Ensembl"/>
        </authorList>
    </citation>
    <scope>IDENTIFICATION</scope>
</reference>
<dbReference type="Pfam" id="PF01825">
    <property type="entry name" value="GPS"/>
    <property type="match status" value="1"/>
</dbReference>
<dbReference type="Pfam" id="PF00090">
    <property type="entry name" value="TSP_1"/>
    <property type="match status" value="3"/>
</dbReference>